<keyword evidence="1" id="KW-0472">Membrane</keyword>
<keyword evidence="1" id="KW-1133">Transmembrane helix</keyword>
<dbReference type="Proteomes" id="UP000707356">
    <property type="component" value="Unassembled WGS sequence"/>
</dbReference>
<accession>A0A951PDS1</accession>
<comment type="caution">
    <text evidence="2">The sequence shown here is derived from an EMBL/GenBank/DDBJ whole genome shotgun (WGS) entry which is preliminary data.</text>
</comment>
<proteinExistence type="predicted"/>
<keyword evidence="1" id="KW-0812">Transmembrane</keyword>
<dbReference type="Pfam" id="PF07784">
    <property type="entry name" value="DUF1622"/>
    <property type="match status" value="1"/>
</dbReference>
<dbReference type="AlphaFoldDB" id="A0A951PDS1"/>
<dbReference type="EMBL" id="JAHHHV010000077">
    <property type="protein sequence ID" value="MBW4467528.1"/>
    <property type="molecule type" value="Genomic_DNA"/>
</dbReference>
<reference evidence="2" key="1">
    <citation type="submission" date="2021-05" db="EMBL/GenBank/DDBJ databases">
        <authorList>
            <person name="Pietrasiak N."/>
            <person name="Ward R."/>
            <person name="Stajich J.E."/>
            <person name="Kurbessoian T."/>
        </authorList>
    </citation>
    <scope>NUCLEOTIDE SEQUENCE</scope>
    <source>
        <strain evidence="2">GSE-TBD4-15B</strain>
    </source>
</reference>
<dbReference type="PANTHER" id="PTHR38468">
    <property type="entry name" value="SLL0939 PROTEIN"/>
    <property type="match status" value="1"/>
</dbReference>
<sequence length="132" mass="14462">MELLEAGLYGLVNISRFVLEAVSVFCVIVGFVKTAQLAVARNRRYSDSTAHAFNRVRLRFGMWLALALEFQLGSDVLSTTISPSLEELGKLAVIAVVRTLLNYFLGKEIEAEYELERAVVADGGAVPEDPLA</sequence>
<dbReference type="InterPro" id="IPR012427">
    <property type="entry name" value="DUF1622"/>
</dbReference>
<evidence type="ECO:0000256" key="1">
    <source>
        <dbReference type="SAM" id="Phobius"/>
    </source>
</evidence>
<organism evidence="2 3">
    <name type="scientific">Pegethrix bostrychoides GSE-TBD4-15B</name>
    <dbReference type="NCBI Taxonomy" id="2839662"/>
    <lineage>
        <taxon>Bacteria</taxon>
        <taxon>Bacillati</taxon>
        <taxon>Cyanobacteriota</taxon>
        <taxon>Cyanophyceae</taxon>
        <taxon>Oculatellales</taxon>
        <taxon>Oculatellaceae</taxon>
        <taxon>Pegethrix</taxon>
    </lineage>
</organism>
<evidence type="ECO:0000313" key="3">
    <source>
        <dbReference type="Proteomes" id="UP000707356"/>
    </source>
</evidence>
<dbReference type="PANTHER" id="PTHR38468:SF1">
    <property type="entry name" value="SLL0939 PROTEIN"/>
    <property type="match status" value="1"/>
</dbReference>
<gene>
    <name evidence="2" type="ORF">KME07_19045</name>
</gene>
<feature type="transmembrane region" description="Helical" evidence="1">
    <location>
        <begin position="17"/>
        <end position="39"/>
    </location>
</feature>
<reference evidence="2" key="2">
    <citation type="journal article" date="2022" name="Microbiol. Resour. Announc.">
        <title>Metagenome Sequencing to Explore Phylogenomics of Terrestrial Cyanobacteria.</title>
        <authorList>
            <person name="Ward R.D."/>
            <person name="Stajich J.E."/>
            <person name="Johansen J.R."/>
            <person name="Huntemann M."/>
            <person name="Clum A."/>
            <person name="Foster B."/>
            <person name="Foster B."/>
            <person name="Roux S."/>
            <person name="Palaniappan K."/>
            <person name="Varghese N."/>
            <person name="Mukherjee S."/>
            <person name="Reddy T.B.K."/>
            <person name="Daum C."/>
            <person name="Copeland A."/>
            <person name="Chen I.A."/>
            <person name="Ivanova N.N."/>
            <person name="Kyrpides N.C."/>
            <person name="Shapiro N."/>
            <person name="Eloe-Fadrosh E.A."/>
            <person name="Pietrasiak N."/>
        </authorList>
    </citation>
    <scope>NUCLEOTIDE SEQUENCE</scope>
    <source>
        <strain evidence="2">GSE-TBD4-15B</strain>
    </source>
</reference>
<evidence type="ECO:0000313" key="2">
    <source>
        <dbReference type="EMBL" id="MBW4467528.1"/>
    </source>
</evidence>
<protein>
    <submittedName>
        <fullName evidence="2">DUF1622 domain-containing protein</fullName>
    </submittedName>
</protein>
<name>A0A951PDS1_9CYAN</name>